<dbReference type="InterPro" id="IPR000626">
    <property type="entry name" value="Ubiquitin-like_dom"/>
</dbReference>
<protein>
    <recommendedName>
        <fullName evidence="2">Ubiquitin-like domain-containing protein</fullName>
    </recommendedName>
</protein>
<name>A0AAE1JDC6_9FABA</name>
<dbReference type="InterPro" id="IPR022617">
    <property type="entry name" value="Rad60/SUMO-like_dom"/>
</dbReference>
<dbReference type="InterPro" id="IPR029071">
    <property type="entry name" value="Ubiquitin-like_domsf"/>
</dbReference>
<feature type="domain" description="Ubiquitin-like" evidence="2">
    <location>
        <begin position="35"/>
        <end position="112"/>
    </location>
</feature>
<feature type="region of interest" description="Disordered" evidence="1">
    <location>
        <begin position="1"/>
        <end position="21"/>
    </location>
</feature>
<accession>A0AAE1JDC6</accession>
<evidence type="ECO:0000313" key="3">
    <source>
        <dbReference type="EMBL" id="KAK4266642.1"/>
    </source>
</evidence>
<dbReference type="Pfam" id="PF11976">
    <property type="entry name" value="Rad60-SLD"/>
    <property type="match status" value="1"/>
</dbReference>
<dbReference type="Gene3D" id="3.10.20.90">
    <property type="entry name" value="Phosphatidylinositol 3-kinase Catalytic Subunit, Chain A, domain 1"/>
    <property type="match status" value="1"/>
</dbReference>
<gene>
    <name evidence="3" type="ORF">QN277_027532</name>
</gene>
<comment type="caution">
    <text evidence="3">The sequence shown here is derived from an EMBL/GenBank/DDBJ whole genome shotgun (WGS) entry which is preliminary data.</text>
</comment>
<dbReference type="PROSITE" id="PS50053">
    <property type="entry name" value="UBIQUITIN_2"/>
    <property type="match status" value="1"/>
</dbReference>
<dbReference type="EMBL" id="JAWXYG010000008">
    <property type="protein sequence ID" value="KAK4266642.1"/>
    <property type="molecule type" value="Genomic_DNA"/>
</dbReference>
<reference evidence="3" key="1">
    <citation type="submission" date="2023-10" db="EMBL/GenBank/DDBJ databases">
        <title>Chromosome-level genome of the transformable northern wattle, Acacia crassicarpa.</title>
        <authorList>
            <person name="Massaro I."/>
            <person name="Sinha N.R."/>
            <person name="Poethig S."/>
            <person name="Leichty A.R."/>
        </authorList>
    </citation>
    <scope>NUCLEOTIDE SEQUENCE</scope>
    <source>
        <strain evidence="3">Acra3RX</strain>
        <tissue evidence="3">Leaf</tissue>
    </source>
</reference>
<dbReference type="Proteomes" id="UP001293593">
    <property type="component" value="Unassembled WGS sequence"/>
</dbReference>
<dbReference type="AlphaFoldDB" id="A0AAE1JDC6"/>
<evidence type="ECO:0000313" key="4">
    <source>
        <dbReference type="Proteomes" id="UP001293593"/>
    </source>
</evidence>
<organism evidence="3 4">
    <name type="scientific">Acacia crassicarpa</name>
    <name type="common">northern wattle</name>
    <dbReference type="NCBI Taxonomy" id="499986"/>
    <lineage>
        <taxon>Eukaryota</taxon>
        <taxon>Viridiplantae</taxon>
        <taxon>Streptophyta</taxon>
        <taxon>Embryophyta</taxon>
        <taxon>Tracheophyta</taxon>
        <taxon>Spermatophyta</taxon>
        <taxon>Magnoliopsida</taxon>
        <taxon>eudicotyledons</taxon>
        <taxon>Gunneridae</taxon>
        <taxon>Pentapetalae</taxon>
        <taxon>rosids</taxon>
        <taxon>fabids</taxon>
        <taxon>Fabales</taxon>
        <taxon>Fabaceae</taxon>
        <taxon>Caesalpinioideae</taxon>
        <taxon>mimosoid clade</taxon>
        <taxon>Acacieae</taxon>
        <taxon>Acacia</taxon>
    </lineage>
</organism>
<sequence>MGEDEELALHSRSQSSETYRKQLALSPMDRVPEYPSIIVKVASQDGRKLSFRIKRDTELIKLLLVFCERKEVSYRYMRFLYHGRRIRGKQTPRHLNMKDGDEIDAMTEQGGGAPSSGCCS</sequence>
<keyword evidence="4" id="KW-1185">Reference proteome</keyword>
<dbReference type="SUPFAM" id="SSF54236">
    <property type="entry name" value="Ubiquitin-like"/>
    <property type="match status" value="1"/>
</dbReference>
<evidence type="ECO:0000256" key="1">
    <source>
        <dbReference type="SAM" id="MobiDB-lite"/>
    </source>
</evidence>
<dbReference type="PANTHER" id="PTHR10562">
    <property type="entry name" value="SMALL UBIQUITIN-RELATED MODIFIER"/>
    <property type="match status" value="1"/>
</dbReference>
<proteinExistence type="predicted"/>
<evidence type="ECO:0000259" key="2">
    <source>
        <dbReference type="PROSITE" id="PS50053"/>
    </source>
</evidence>
<feature type="region of interest" description="Disordered" evidence="1">
    <location>
        <begin position="91"/>
        <end position="120"/>
    </location>
</feature>